<dbReference type="Proteomes" id="UP000184041">
    <property type="component" value="Unassembled WGS sequence"/>
</dbReference>
<gene>
    <name evidence="1" type="ORF">SAMN05443144_101388</name>
</gene>
<sequence>MSYMRLKNLTIGYTLPASLTSIVNIDNLRVYASGENLFELDNVNVPLDPETDYTPTNTGSSFGRVYPFQRVISVGLEMQF</sequence>
<dbReference type="AlphaFoldDB" id="A0A1M4TUA3"/>
<accession>A0A1M4TUA3</accession>
<protein>
    <submittedName>
        <fullName evidence="1">TonB dependent receptor</fullName>
    </submittedName>
</protein>
<evidence type="ECO:0000313" key="2">
    <source>
        <dbReference type="Proteomes" id="UP000184041"/>
    </source>
</evidence>
<evidence type="ECO:0000313" key="1">
    <source>
        <dbReference type="EMBL" id="SHE48023.1"/>
    </source>
</evidence>
<name>A0A1M4TUA3_9BACT</name>
<proteinExistence type="predicted"/>
<dbReference type="STRING" id="1194090.SAMN05443144_101388"/>
<keyword evidence="1" id="KW-0675">Receptor</keyword>
<dbReference type="SUPFAM" id="SSF56935">
    <property type="entry name" value="Porins"/>
    <property type="match status" value="1"/>
</dbReference>
<organism evidence="1 2">
    <name type="scientific">Fodinibius roseus</name>
    <dbReference type="NCBI Taxonomy" id="1194090"/>
    <lineage>
        <taxon>Bacteria</taxon>
        <taxon>Pseudomonadati</taxon>
        <taxon>Balneolota</taxon>
        <taxon>Balneolia</taxon>
        <taxon>Balneolales</taxon>
        <taxon>Balneolaceae</taxon>
        <taxon>Fodinibius</taxon>
    </lineage>
</organism>
<reference evidence="1 2" key="1">
    <citation type="submission" date="2016-11" db="EMBL/GenBank/DDBJ databases">
        <authorList>
            <person name="Jaros S."/>
            <person name="Januszkiewicz K."/>
            <person name="Wedrychowicz H."/>
        </authorList>
    </citation>
    <scope>NUCLEOTIDE SEQUENCE [LARGE SCALE GENOMIC DNA]</scope>
    <source>
        <strain evidence="1 2">DSM 21986</strain>
    </source>
</reference>
<keyword evidence="2" id="KW-1185">Reference proteome</keyword>
<dbReference type="EMBL" id="FQUS01000001">
    <property type="protein sequence ID" value="SHE48023.1"/>
    <property type="molecule type" value="Genomic_DNA"/>
</dbReference>